<organism evidence="1 2">
    <name type="scientific">Virgibacillus dokdonensis</name>
    <dbReference type="NCBI Taxonomy" id="302167"/>
    <lineage>
        <taxon>Bacteria</taxon>
        <taxon>Bacillati</taxon>
        <taxon>Bacillota</taxon>
        <taxon>Bacilli</taxon>
        <taxon>Bacillales</taxon>
        <taxon>Bacillaceae</taxon>
        <taxon>Virgibacillus</taxon>
    </lineage>
</organism>
<gene>
    <name evidence="1" type="ORF">A21D_02111</name>
</gene>
<dbReference type="EMBL" id="CP018622">
    <property type="protein sequence ID" value="AUJ25175.1"/>
    <property type="molecule type" value="Genomic_DNA"/>
</dbReference>
<dbReference type="KEGG" id="vpn:A21D_02111"/>
<sequence length="228" mass="27058">MTKIYEQDFSQYKLFIEDNFPKTIFNDNFKLNKVFLEVNTSFILADILTEFGFVGKEDSYFILLIEYKRFTGRILSTLLLNDKFLMDNLFRLIIERIYRVLIGLHYPERKEKRLRKSPRSKMSDDLDGKIKNESLAELNDLYRSFSKQIHLTDAAETNQYDVIRLFKTPHGLEVYVFECFQEINKIFIEQIFMLLCKNKQHLVTTGVKARINNNIPEKTANEIIKAIE</sequence>
<dbReference type="AlphaFoldDB" id="A0A2K9J0G4"/>
<evidence type="ECO:0000313" key="2">
    <source>
        <dbReference type="Proteomes" id="UP000234237"/>
    </source>
</evidence>
<dbReference type="Proteomes" id="UP000234237">
    <property type="component" value="Chromosome"/>
</dbReference>
<proteinExistence type="predicted"/>
<reference evidence="2" key="1">
    <citation type="submission" date="2016-11" db="EMBL/GenBank/DDBJ databases">
        <title>Complete genome sequence of Virgibacillus pantothenticus 21D, a halophilic bacterium isolated from the deep hypersaline anoxic basin Discovery in the Mediterranean Sea.</title>
        <authorList>
            <person name="Zeaiter Z."/>
            <person name="Booth J.M."/>
            <person name="Prosdocimi E.M."/>
            <person name="Mapelli F."/>
            <person name="Fusi M."/>
            <person name="Daffonchio D."/>
            <person name="Borin S."/>
            <person name="Crotti E."/>
        </authorList>
    </citation>
    <scope>NUCLEOTIDE SEQUENCE [LARGE SCALE GENOMIC DNA]</scope>
    <source>
        <strain evidence="2">21D</strain>
    </source>
</reference>
<protein>
    <submittedName>
        <fullName evidence="1">Uncharacterized protein</fullName>
    </submittedName>
</protein>
<dbReference type="RefSeq" id="WP_101933404.1">
    <property type="nucleotide sequence ID" value="NZ_CP018622.1"/>
</dbReference>
<evidence type="ECO:0000313" key="1">
    <source>
        <dbReference type="EMBL" id="AUJ25175.1"/>
    </source>
</evidence>
<accession>A0A2K9J0G4</accession>
<name>A0A2K9J0G4_9BACI</name>